<proteinExistence type="predicted"/>
<dbReference type="AlphaFoldDB" id="A0AAP8T8R1"/>
<evidence type="ECO:0000313" key="2">
    <source>
        <dbReference type="Proteomes" id="UP000235914"/>
    </source>
</evidence>
<accession>A0AAP8T8R1</accession>
<reference evidence="1 2" key="1">
    <citation type="journal article" date="2017" name="BMC Genomics">
        <title>Genome sequencing of 39 Akkermansia muciniphila isolates reveals its population structure, genomic and functional diverisity, and global distribution in mammalian gut microbiotas.</title>
        <authorList>
            <person name="Guo X."/>
            <person name="Li S."/>
            <person name="Zhang J."/>
            <person name="Wu F."/>
            <person name="Li X."/>
            <person name="Wu D."/>
            <person name="Zhang M."/>
            <person name="Ou Z."/>
            <person name="Jie Z."/>
            <person name="Yan Q."/>
            <person name="Li P."/>
            <person name="Yi J."/>
            <person name="Peng Y."/>
        </authorList>
    </citation>
    <scope>NUCLEOTIDE SEQUENCE [LARGE SCALE GENOMIC DNA]</scope>
    <source>
        <strain evidence="1 2">GP43</strain>
    </source>
</reference>
<organism evidence="1 2">
    <name type="scientific">Akkermansia muciniphila</name>
    <dbReference type="NCBI Taxonomy" id="239935"/>
    <lineage>
        <taxon>Bacteria</taxon>
        <taxon>Pseudomonadati</taxon>
        <taxon>Verrucomicrobiota</taxon>
        <taxon>Verrucomicrobiia</taxon>
        <taxon>Verrucomicrobiales</taxon>
        <taxon>Akkermansiaceae</taxon>
        <taxon>Akkermansia</taxon>
    </lineage>
</organism>
<dbReference type="RefSeq" id="WP_102735838.1">
    <property type="nucleotide sequence ID" value="NZ_PJKN01000005.1"/>
</dbReference>
<name>A0AAP8T8R1_9BACT</name>
<dbReference type="EMBL" id="PJKN01000005">
    <property type="protein sequence ID" value="PNC54623.1"/>
    <property type="molecule type" value="Genomic_DNA"/>
</dbReference>
<dbReference type="Proteomes" id="UP000235914">
    <property type="component" value="Unassembled WGS sequence"/>
</dbReference>
<sequence>MSPDPNIPLVLMRNLPVSTATVTADYTFVAVVGNKNTARIPWSTLSAGFITIAPGTPSGPTSEGTEGQIAWDSTGVYTYTNGAWGKSPRLGTNWDDLTNDARFLLVNKVMSLSPGELANVLKTLGIGSATKEKAGLVTLATTMDENKGNVPTTAQVVDYVAEQLKEIEIGGGGGDKISAYQGGVDIKGPNGELILTYDSTARILYIGSGVDIVRSKTDTGVEYYGPGGDLKGAVDTQGEN</sequence>
<protein>
    <submittedName>
        <fullName evidence="1">Uncharacterized protein</fullName>
    </submittedName>
</protein>
<gene>
    <name evidence="1" type="ORF">CXU09_08725</name>
</gene>
<comment type="caution">
    <text evidence="1">The sequence shown here is derived from an EMBL/GenBank/DDBJ whole genome shotgun (WGS) entry which is preliminary data.</text>
</comment>
<evidence type="ECO:0000313" key="1">
    <source>
        <dbReference type="EMBL" id="PNC54623.1"/>
    </source>
</evidence>